<reference evidence="1 2" key="1">
    <citation type="journal article" date="2022" name="Int. J. Syst. Evol. Microbiol.">
        <title>Noviherbaspirillum aridicola sp. nov., isolated from an arid soil in Pakistan.</title>
        <authorList>
            <person name="Khan I.U."/>
            <person name="Saqib M."/>
            <person name="Amin A."/>
            <person name="Hussain F."/>
            <person name="Li L."/>
            <person name="Liu Y.H."/>
            <person name="Fang B.Z."/>
            <person name="Ahmed I."/>
            <person name="Li W.J."/>
        </authorList>
    </citation>
    <scope>NUCLEOTIDE SEQUENCE [LARGE SCALE GENOMIC DNA]</scope>
    <source>
        <strain evidence="1 2">NCCP-691</strain>
    </source>
</reference>
<comment type="caution">
    <text evidence="1">The sequence shown here is derived from an EMBL/GenBank/DDBJ whole genome shotgun (WGS) entry which is preliminary data.</text>
</comment>
<proteinExistence type="predicted"/>
<organism evidence="1 2">
    <name type="scientific">Noviherbaspirillum aridicola</name>
    <dbReference type="NCBI Taxonomy" id="2849687"/>
    <lineage>
        <taxon>Bacteria</taxon>
        <taxon>Pseudomonadati</taxon>
        <taxon>Pseudomonadota</taxon>
        <taxon>Betaproteobacteria</taxon>
        <taxon>Burkholderiales</taxon>
        <taxon>Oxalobacteraceae</taxon>
        <taxon>Noviherbaspirillum</taxon>
    </lineage>
</organism>
<gene>
    <name evidence="1" type="ORF">NCCP691_21930</name>
</gene>
<protein>
    <submittedName>
        <fullName evidence="1">Uncharacterized protein</fullName>
    </submittedName>
</protein>
<sequence length="61" mass="6713">MKAGRPCRFSFIPDKQAARRRRGKADLGAIAKFSNPENKKAPLAGRPAVPAAGPDRCDYEW</sequence>
<evidence type="ECO:0000313" key="1">
    <source>
        <dbReference type="EMBL" id="GIZ52179.1"/>
    </source>
</evidence>
<evidence type="ECO:0000313" key="2">
    <source>
        <dbReference type="Proteomes" id="UP000887222"/>
    </source>
</evidence>
<dbReference type="EMBL" id="BPMK01000009">
    <property type="protein sequence ID" value="GIZ52179.1"/>
    <property type="molecule type" value="Genomic_DNA"/>
</dbReference>
<keyword evidence="2" id="KW-1185">Reference proteome</keyword>
<name>A0ABQ4Q4Z5_9BURK</name>
<accession>A0ABQ4Q4Z5</accession>
<dbReference type="Proteomes" id="UP000887222">
    <property type="component" value="Unassembled WGS sequence"/>
</dbReference>